<dbReference type="RefSeq" id="WP_131924265.1">
    <property type="nucleotide sequence ID" value="NZ_SMAG01000003.1"/>
</dbReference>
<evidence type="ECO:0000313" key="1">
    <source>
        <dbReference type="EMBL" id="TCS94886.1"/>
    </source>
</evidence>
<sequence length="91" mass="10687">MKAQELKESLKKMNIGEPVYFPTAKSDSYMEVDRVFVGIKVAWAIRYQNEEIVLDLDEAAEYIAKHWNQNLKKVIDQQFSELDEIEDLGEY</sequence>
<organism evidence="1 2">
    <name type="scientific">Hazenella coriacea</name>
    <dbReference type="NCBI Taxonomy" id="1179467"/>
    <lineage>
        <taxon>Bacteria</taxon>
        <taxon>Bacillati</taxon>
        <taxon>Bacillota</taxon>
        <taxon>Bacilli</taxon>
        <taxon>Bacillales</taxon>
        <taxon>Thermoactinomycetaceae</taxon>
        <taxon>Hazenella</taxon>
    </lineage>
</organism>
<dbReference type="AlphaFoldDB" id="A0A4R3LBJ4"/>
<keyword evidence="2" id="KW-1185">Reference proteome</keyword>
<accession>A0A4R3LBJ4</accession>
<comment type="caution">
    <text evidence="1">The sequence shown here is derived from an EMBL/GenBank/DDBJ whole genome shotgun (WGS) entry which is preliminary data.</text>
</comment>
<name>A0A4R3LBJ4_9BACL</name>
<dbReference type="OrthoDB" id="2990195at2"/>
<reference evidence="1 2" key="1">
    <citation type="submission" date="2019-03" db="EMBL/GenBank/DDBJ databases">
        <title>Genomic Encyclopedia of Type Strains, Phase IV (KMG-IV): sequencing the most valuable type-strain genomes for metagenomic binning, comparative biology and taxonomic classification.</title>
        <authorList>
            <person name="Goeker M."/>
        </authorList>
    </citation>
    <scope>NUCLEOTIDE SEQUENCE [LARGE SCALE GENOMIC DNA]</scope>
    <source>
        <strain evidence="1 2">DSM 45707</strain>
    </source>
</reference>
<dbReference type="EMBL" id="SMAG01000003">
    <property type="protein sequence ID" value="TCS94886.1"/>
    <property type="molecule type" value="Genomic_DNA"/>
</dbReference>
<dbReference type="Proteomes" id="UP000294937">
    <property type="component" value="Unassembled WGS sequence"/>
</dbReference>
<gene>
    <name evidence="1" type="ORF">EDD58_103309</name>
</gene>
<proteinExistence type="predicted"/>
<protein>
    <submittedName>
        <fullName evidence="1">Uncharacterized protein</fullName>
    </submittedName>
</protein>
<evidence type="ECO:0000313" key="2">
    <source>
        <dbReference type="Proteomes" id="UP000294937"/>
    </source>
</evidence>